<dbReference type="Pfam" id="PF00005">
    <property type="entry name" value="ABC_tran"/>
    <property type="match status" value="1"/>
</dbReference>
<comment type="function">
    <text evidence="10">Part of the ABC transporter complex hrt involved in hemin import. Responsible for energy coupling to the transport system.</text>
</comment>
<dbReference type="Proteomes" id="UP001596549">
    <property type="component" value="Unassembled WGS sequence"/>
</dbReference>
<keyword evidence="7" id="KW-0472">Membrane</keyword>
<evidence type="ECO:0000256" key="4">
    <source>
        <dbReference type="ARBA" id="ARBA00022475"/>
    </source>
</evidence>
<keyword evidence="13" id="KW-1185">Reference proteome</keyword>
<keyword evidence="6 12" id="KW-0067">ATP-binding</keyword>
<evidence type="ECO:0000256" key="6">
    <source>
        <dbReference type="ARBA" id="ARBA00022840"/>
    </source>
</evidence>
<evidence type="ECO:0000256" key="3">
    <source>
        <dbReference type="ARBA" id="ARBA00022448"/>
    </source>
</evidence>
<dbReference type="PROSITE" id="PS00211">
    <property type="entry name" value="ABC_TRANSPORTER_1"/>
    <property type="match status" value="1"/>
</dbReference>
<evidence type="ECO:0000256" key="1">
    <source>
        <dbReference type="ARBA" id="ARBA00004202"/>
    </source>
</evidence>
<sequence length="227" mass="25113">MSSIILEDISKIYRDGDTSVKVLHSVSLEVKPGELIAVVGPSGSGKSTFLSIAGLLLSPTSGSVYISGEKVNDFSSRDVNALRREKIGFIFQNHNLLPYLTVNDQLLFSGKLSGKELDAEKKASDLLERLGLLHRHSHYPQSLSGGERQRAAIARALMNEPDILLADEPTASLESTRGRSVVNMLRDEIKLQQKAGIMVTHDERMLDLCDRTVYLENGRLIEKQRVK</sequence>
<comment type="subcellular location">
    <subcellularLocation>
        <location evidence="1">Cell membrane</location>
        <topology evidence="1">Peripheral membrane protein</topology>
    </subcellularLocation>
</comment>
<evidence type="ECO:0000256" key="9">
    <source>
        <dbReference type="ARBA" id="ARBA00024432"/>
    </source>
</evidence>
<comment type="similarity">
    <text evidence="8">Belongs to the ABC transporter superfamily. HrtA family.</text>
</comment>
<keyword evidence="4" id="KW-1003">Cell membrane</keyword>
<dbReference type="CDD" id="cd03255">
    <property type="entry name" value="ABC_MJ0796_LolCDE_FtsE"/>
    <property type="match status" value="1"/>
</dbReference>
<organism evidence="12 13">
    <name type="scientific">Fictibacillus iocasae</name>
    <dbReference type="NCBI Taxonomy" id="2715437"/>
    <lineage>
        <taxon>Bacteria</taxon>
        <taxon>Bacillati</taxon>
        <taxon>Bacillota</taxon>
        <taxon>Bacilli</taxon>
        <taxon>Bacillales</taxon>
        <taxon>Fictibacillaceae</taxon>
        <taxon>Fictibacillus</taxon>
    </lineage>
</organism>
<protein>
    <recommendedName>
        <fullName evidence="9">Putative hemin import ATP-binding protein HrtA</fullName>
    </recommendedName>
</protein>
<dbReference type="InterPro" id="IPR015854">
    <property type="entry name" value="ABC_transpr_LolD-like"/>
</dbReference>
<dbReference type="InterPro" id="IPR027417">
    <property type="entry name" value="P-loop_NTPase"/>
</dbReference>
<dbReference type="PROSITE" id="PS50893">
    <property type="entry name" value="ABC_TRANSPORTER_2"/>
    <property type="match status" value="1"/>
</dbReference>
<evidence type="ECO:0000313" key="12">
    <source>
        <dbReference type="EMBL" id="MFC7372825.1"/>
    </source>
</evidence>
<name>A0ABW2NU34_9BACL</name>
<dbReference type="GO" id="GO:0005524">
    <property type="term" value="F:ATP binding"/>
    <property type="evidence" value="ECO:0007669"/>
    <property type="project" value="UniProtKB-KW"/>
</dbReference>
<dbReference type="EMBL" id="JBHTCP010000047">
    <property type="protein sequence ID" value="MFC7372825.1"/>
    <property type="molecule type" value="Genomic_DNA"/>
</dbReference>
<dbReference type="InterPro" id="IPR017911">
    <property type="entry name" value="MacB-like_ATP-bd"/>
</dbReference>
<dbReference type="SUPFAM" id="SSF52540">
    <property type="entry name" value="P-loop containing nucleoside triphosphate hydrolases"/>
    <property type="match status" value="1"/>
</dbReference>
<dbReference type="RefSeq" id="WP_379750391.1">
    <property type="nucleotide sequence ID" value="NZ_JBHTCP010000047.1"/>
</dbReference>
<comment type="caution">
    <text evidence="12">The sequence shown here is derived from an EMBL/GenBank/DDBJ whole genome shotgun (WGS) entry which is preliminary data.</text>
</comment>
<accession>A0ABW2NU34</accession>
<reference evidence="13" key="1">
    <citation type="journal article" date="2019" name="Int. J. Syst. Evol. Microbiol.">
        <title>The Global Catalogue of Microorganisms (GCM) 10K type strain sequencing project: providing services to taxonomists for standard genome sequencing and annotation.</title>
        <authorList>
            <consortium name="The Broad Institute Genomics Platform"/>
            <consortium name="The Broad Institute Genome Sequencing Center for Infectious Disease"/>
            <person name="Wu L."/>
            <person name="Ma J."/>
        </authorList>
    </citation>
    <scope>NUCLEOTIDE SEQUENCE [LARGE SCALE GENOMIC DNA]</scope>
    <source>
        <strain evidence="13">NBRC 106396</strain>
    </source>
</reference>
<evidence type="ECO:0000256" key="10">
    <source>
        <dbReference type="ARBA" id="ARBA00024721"/>
    </source>
</evidence>
<keyword evidence="5" id="KW-0547">Nucleotide-binding</keyword>
<evidence type="ECO:0000259" key="11">
    <source>
        <dbReference type="PROSITE" id="PS50893"/>
    </source>
</evidence>
<evidence type="ECO:0000256" key="8">
    <source>
        <dbReference type="ARBA" id="ARBA00024359"/>
    </source>
</evidence>
<dbReference type="InterPro" id="IPR017871">
    <property type="entry name" value="ABC_transporter-like_CS"/>
</dbReference>
<feature type="domain" description="ABC transporter" evidence="11">
    <location>
        <begin position="4"/>
        <end position="226"/>
    </location>
</feature>
<comment type="subunit">
    <text evidence="2">The complex is composed of two ATP-binding proteins (HrtA), two transmembrane proteins (HrtB) and a solute-binding protein.</text>
</comment>
<evidence type="ECO:0000256" key="2">
    <source>
        <dbReference type="ARBA" id="ARBA00011131"/>
    </source>
</evidence>
<dbReference type="PANTHER" id="PTHR24220">
    <property type="entry name" value="IMPORT ATP-BINDING PROTEIN"/>
    <property type="match status" value="1"/>
</dbReference>
<proteinExistence type="inferred from homology"/>
<dbReference type="InterPro" id="IPR003439">
    <property type="entry name" value="ABC_transporter-like_ATP-bd"/>
</dbReference>
<evidence type="ECO:0000256" key="7">
    <source>
        <dbReference type="ARBA" id="ARBA00023136"/>
    </source>
</evidence>
<dbReference type="InterPro" id="IPR003593">
    <property type="entry name" value="AAA+_ATPase"/>
</dbReference>
<evidence type="ECO:0000313" key="13">
    <source>
        <dbReference type="Proteomes" id="UP001596549"/>
    </source>
</evidence>
<dbReference type="Gene3D" id="3.40.50.300">
    <property type="entry name" value="P-loop containing nucleotide triphosphate hydrolases"/>
    <property type="match status" value="1"/>
</dbReference>
<evidence type="ECO:0000256" key="5">
    <source>
        <dbReference type="ARBA" id="ARBA00022741"/>
    </source>
</evidence>
<dbReference type="PANTHER" id="PTHR24220:SF666">
    <property type="entry name" value="HEMIN IMPORT ATP-BINDING PROTEIN HRTA-RELATED"/>
    <property type="match status" value="1"/>
</dbReference>
<dbReference type="SMART" id="SM00382">
    <property type="entry name" value="AAA"/>
    <property type="match status" value="1"/>
</dbReference>
<gene>
    <name evidence="12" type="ORF">ACFQPF_14250</name>
</gene>
<keyword evidence="3" id="KW-0813">Transport</keyword>